<dbReference type="RefSeq" id="XP_002668070.1">
    <property type="nucleotide sequence ID" value="XM_002668024.1"/>
</dbReference>
<feature type="compositionally biased region" description="Basic and acidic residues" evidence="1">
    <location>
        <begin position="46"/>
        <end position="55"/>
    </location>
</feature>
<proteinExistence type="predicted"/>
<dbReference type="InParanoid" id="D2W6H6"/>
<dbReference type="VEuPathDB" id="AmoebaDB:NAEGRDRAFT_54976"/>
<organism evidence="3">
    <name type="scientific">Naegleria gruberi</name>
    <name type="common">Amoeba</name>
    <dbReference type="NCBI Taxonomy" id="5762"/>
    <lineage>
        <taxon>Eukaryota</taxon>
        <taxon>Discoba</taxon>
        <taxon>Heterolobosea</taxon>
        <taxon>Tetramitia</taxon>
        <taxon>Eutetramitia</taxon>
        <taxon>Vahlkampfiidae</taxon>
        <taxon>Naegleria</taxon>
    </lineage>
</organism>
<feature type="non-terminal residue" evidence="2">
    <location>
        <position position="293"/>
    </location>
</feature>
<keyword evidence="3" id="KW-1185">Reference proteome</keyword>
<evidence type="ECO:0000313" key="3">
    <source>
        <dbReference type="Proteomes" id="UP000006671"/>
    </source>
</evidence>
<dbReference type="GeneID" id="8860210"/>
<protein>
    <submittedName>
        <fullName evidence="2">Predicted protein</fullName>
    </submittedName>
</protein>
<gene>
    <name evidence="2" type="ORF">NAEGRDRAFT_54976</name>
</gene>
<dbReference type="Proteomes" id="UP000006671">
    <property type="component" value="Unassembled WGS sequence"/>
</dbReference>
<accession>D2W6H6</accession>
<evidence type="ECO:0000256" key="1">
    <source>
        <dbReference type="SAM" id="MobiDB-lite"/>
    </source>
</evidence>
<dbReference type="AlphaFoldDB" id="D2W6H6"/>
<dbReference type="KEGG" id="ngr:NAEGRDRAFT_54976"/>
<name>D2W6H6_NAEGR</name>
<evidence type="ECO:0000313" key="2">
    <source>
        <dbReference type="EMBL" id="EFC35326.1"/>
    </source>
</evidence>
<reference evidence="2 3" key="1">
    <citation type="journal article" date="2010" name="Cell">
        <title>The genome of Naegleria gruberi illuminates early eukaryotic versatility.</title>
        <authorList>
            <person name="Fritz-Laylin L.K."/>
            <person name="Prochnik S.E."/>
            <person name="Ginger M.L."/>
            <person name="Dacks J.B."/>
            <person name="Carpenter M.L."/>
            <person name="Field M.C."/>
            <person name="Kuo A."/>
            <person name="Paredez A."/>
            <person name="Chapman J."/>
            <person name="Pham J."/>
            <person name="Shu S."/>
            <person name="Neupane R."/>
            <person name="Cipriano M."/>
            <person name="Mancuso J."/>
            <person name="Tu H."/>
            <person name="Salamov A."/>
            <person name="Lindquist E."/>
            <person name="Shapiro H."/>
            <person name="Lucas S."/>
            <person name="Grigoriev I.V."/>
            <person name="Cande W.Z."/>
            <person name="Fulton C."/>
            <person name="Rokhsar D.S."/>
            <person name="Dawson S.C."/>
        </authorList>
    </citation>
    <scope>NUCLEOTIDE SEQUENCE [LARGE SCALE GENOMIC DNA]</scope>
    <source>
        <strain evidence="2 3">NEG-M</strain>
    </source>
</reference>
<feature type="compositionally biased region" description="Polar residues" evidence="1">
    <location>
        <begin position="56"/>
        <end position="70"/>
    </location>
</feature>
<dbReference type="EMBL" id="GG739361">
    <property type="protein sequence ID" value="EFC35326.1"/>
    <property type="molecule type" value="Genomic_DNA"/>
</dbReference>
<feature type="region of interest" description="Disordered" evidence="1">
    <location>
        <begin position="42"/>
        <end position="70"/>
    </location>
</feature>
<sequence length="293" mass="33206">MRRIRKAIKLSTTHNTAPKTVSSTDIEKLDSLEFNDWATSTTQYARQEKSPDERSSLTQTTQKNGTQDVTQTVTSSFEAYDAACKKLSTKLRLLSNRILRDLLKEEFKVTLGLSSSKETMVQEIISKLFSSSPSPKDNIMQKADILIYEWTIKQKEITNNSSDTGTSSSNTKVMPVLSFNNKQVTSYKQLTREEMYTHAIQYTTKYPKREYGSKSVYCKQNKITLDQLGRLLKQFDNGSLTGKETLARGRKSLKLTSDEIVSVITDIRSQRDAKKQISDKTIHGAITKITNKT</sequence>